<protein>
    <submittedName>
        <fullName evidence="3">Alpha/beta hydrolase</fullName>
    </submittedName>
</protein>
<dbReference type="Pfam" id="PF12697">
    <property type="entry name" value="Abhydrolase_6"/>
    <property type="match status" value="1"/>
</dbReference>
<dbReference type="SUPFAM" id="SSF53474">
    <property type="entry name" value="alpha/beta-Hydrolases"/>
    <property type="match status" value="1"/>
</dbReference>
<evidence type="ECO:0000313" key="4">
    <source>
        <dbReference type="Proteomes" id="UP001169760"/>
    </source>
</evidence>
<dbReference type="InterPro" id="IPR000073">
    <property type="entry name" value="AB_hydrolase_1"/>
</dbReference>
<feature type="compositionally biased region" description="Basic and acidic residues" evidence="1">
    <location>
        <begin position="285"/>
        <end position="302"/>
    </location>
</feature>
<keyword evidence="3" id="KW-0378">Hydrolase</keyword>
<dbReference type="InterPro" id="IPR050266">
    <property type="entry name" value="AB_hydrolase_sf"/>
</dbReference>
<dbReference type="InterPro" id="IPR029058">
    <property type="entry name" value="AB_hydrolase_fold"/>
</dbReference>
<evidence type="ECO:0000256" key="1">
    <source>
        <dbReference type="SAM" id="MobiDB-lite"/>
    </source>
</evidence>
<reference evidence="3" key="1">
    <citation type="submission" date="2023-07" db="EMBL/GenBank/DDBJ databases">
        <title>Genome content predicts the carbon catabolic preferences of heterotrophic bacteria.</title>
        <authorList>
            <person name="Gralka M."/>
        </authorList>
    </citation>
    <scope>NUCLEOTIDE SEQUENCE</scope>
    <source>
        <strain evidence="3">I3M17_2</strain>
    </source>
</reference>
<dbReference type="RefSeq" id="WP_303493296.1">
    <property type="nucleotide sequence ID" value="NZ_JAUOPB010000010.1"/>
</dbReference>
<feature type="region of interest" description="Disordered" evidence="1">
    <location>
        <begin position="282"/>
        <end position="302"/>
    </location>
</feature>
<organism evidence="3 4">
    <name type="scientific">Saccharophagus degradans</name>
    <dbReference type="NCBI Taxonomy" id="86304"/>
    <lineage>
        <taxon>Bacteria</taxon>
        <taxon>Pseudomonadati</taxon>
        <taxon>Pseudomonadota</taxon>
        <taxon>Gammaproteobacteria</taxon>
        <taxon>Cellvibrionales</taxon>
        <taxon>Cellvibrionaceae</taxon>
        <taxon>Saccharophagus</taxon>
    </lineage>
</organism>
<sequence length="302" mass="32485">MNKYVKEINGIRTEIIESHGVGIPVFIFHGNSSGASAYVDLLQSEVGDTYRLIAVSFPGHGESAYYREDVAEVTIEKLGEFTVDVVNSFGFDKYVLIGQSLGGHALLESLPAHSNAAGLVLVSSPPIALSRLGDAFLADPTDGLLFKGELSEQECARFGKAFVQTGSIDKLQELITLIESTHPQFREQLGAGLGAGKVLDEVALLKQSDLPCLMLKGEFDRFLNSAYYDTLLNDDKIKADVITFPGAGHAIQVDLPTAFEVVVGQFIANVTSANVSKPAVASSQEPHELQESHESHEVHVNG</sequence>
<dbReference type="PANTHER" id="PTHR43798">
    <property type="entry name" value="MONOACYLGLYCEROL LIPASE"/>
    <property type="match status" value="1"/>
</dbReference>
<comment type="caution">
    <text evidence="3">The sequence shown here is derived from an EMBL/GenBank/DDBJ whole genome shotgun (WGS) entry which is preliminary data.</text>
</comment>
<accession>A0AAW7X7P0</accession>
<name>A0AAW7X7P0_9GAMM</name>
<dbReference type="Proteomes" id="UP001169760">
    <property type="component" value="Unassembled WGS sequence"/>
</dbReference>
<dbReference type="GO" id="GO:0016787">
    <property type="term" value="F:hydrolase activity"/>
    <property type="evidence" value="ECO:0007669"/>
    <property type="project" value="UniProtKB-KW"/>
</dbReference>
<dbReference type="EMBL" id="JAUOPB010000010">
    <property type="protein sequence ID" value="MDO6423711.1"/>
    <property type="molecule type" value="Genomic_DNA"/>
</dbReference>
<dbReference type="AlphaFoldDB" id="A0AAW7X7P0"/>
<proteinExistence type="predicted"/>
<evidence type="ECO:0000313" key="3">
    <source>
        <dbReference type="EMBL" id="MDO6423711.1"/>
    </source>
</evidence>
<evidence type="ECO:0000259" key="2">
    <source>
        <dbReference type="Pfam" id="PF12697"/>
    </source>
</evidence>
<gene>
    <name evidence="3" type="ORF">Q4521_14610</name>
</gene>
<dbReference type="Gene3D" id="3.40.50.1820">
    <property type="entry name" value="alpha/beta hydrolase"/>
    <property type="match status" value="1"/>
</dbReference>
<feature type="domain" description="AB hydrolase-1" evidence="2">
    <location>
        <begin position="26"/>
        <end position="258"/>
    </location>
</feature>